<keyword evidence="2" id="KW-1185">Reference proteome</keyword>
<gene>
    <name evidence="1" type="ORF">PVAP13_5NG381923</name>
</gene>
<evidence type="ECO:0000313" key="1">
    <source>
        <dbReference type="EMBL" id="KAG2589757.1"/>
    </source>
</evidence>
<sequence length="233" mass="26558">MPVSLLLDRSKCVSLLRFPMLGEIDPSNLLVRATIMDRSVRFPMENGITPEKLLDNRYSSFNFVSFPMLSGMTPSSKLFVKSIHSRLARFPISDGMTPDMLLLSASRNWRLVDRLVNELGSFPANLLSLMHRTFNLLQFLIEGMKPHSCSLFASNLLSPRMNTSRFCNLPNSEGRTLVKLLLMMERCWSLERLVRDSGRAPVNRLFPFVNSRILGRLFPRSAGRWPCSLFSVT</sequence>
<dbReference type="AlphaFoldDB" id="A0A8T0RUX6"/>
<protein>
    <submittedName>
        <fullName evidence="1">Uncharacterized protein</fullName>
    </submittedName>
</protein>
<accession>A0A8T0RUX6</accession>
<comment type="caution">
    <text evidence="1">The sequence shown here is derived from an EMBL/GenBank/DDBJ whole genome shotgun (WGS) entry which is preliminary data.</text>
</comment>
<dbReference type="Proteomes" id="UP000823388">
    <property type="component" value="Chromosome 5N"/>
</dbReference>
<name>A0A8T0RUX6_PANVG</name>
<proteinExistence type="predicted"/>
<organism evidence="1 2">
    <name type="scientific">Panicum virgatum</name>
    <name type="common">Blackwell switchgrass</name>
    <dbReference type="NCBI Taxonomy" id="38727"/>
    <lineage>
        <taxon>Eukaryota</taxon>
        <taxon>Viridiplantae</taxon>
        <taxon>Streptophyta</taxon>
        <taxon>Embryophyta</taxon>
        <taxon>Tracheophyta</taxon>
        <taxon>Spermatophyta</taxon>
        <taxon>Magnoliopsida</taxon>
        <taxon>Liliopsida</taxon>
        <taxon>Poales</taxon>
        <taxon>Poaceae</taxon>
        <taxon>PACMAD clade</taxon>
        <taxon>Panicoideae</taxon>
        <taxon>Panicodae</taxon>
        <taxon>Paniceae</taxon>
        <taxon>Panicinae</taxon>
        <taxon>Panicum</taxon>
        <taxon>Panicum sect. Hiantes</taxon>
    </lineage>
</organism>
<evidence type="ECO:0000313" key="2">
    <source>
        <dbReference type="Proteomes" id="UP000823388"/>
    </source>
</evidence>
<dbReference type="EMBL" id="CM029046">
    <property type="protein sequence ID" value="KAG2589757.1"/>
    <property type="molecule type" value="Genomic_DNA"/>
</dbReference>
<reference evidence="1" key="1">
    <citation type="submission" date="2020-05" db="EMBL/GenBank/DDBJ databases">
        <title>WGS assembly of Panicum virgatum.</title>
        <authorList>
            <person name="Lovell J.T."/>
            <person name="Jenkins J."/>
            <person name="Shu S."/>
            <person name="Juenger T.E."/>
            <person name="Schmutz J."/>
        </authorList>
    </citation>
    <scope>NUCLEOTIDE SEQUENCE</scope>
    <source>
        <strain evidence="1">AP13</strain>
    </source>
</reference>